<dbReference type="STRING" id="331113.SNE_A22970"/>
<dbReference type="eggNOG" id="COG1373">
    <property type="taxonomic scope" value="Bacteria"/>
</dbReference>
<keyword evidence="4" id="KW-1185">Reference proteome</keyword>
<dbReference type="SUPFAM" id="SSF52540">
    <property type="entry name" value="P-loop containing nucleoside triphosphate hydrolases"/>
    <property type="match status" value="1"/>
</dbReference>
<dbReference type="InterPro" id="IPR027417">
    <property type="entry name" value="P-loop_NTPase"/>
</dbReference>
<evidence type="ECO:0000313" key="3">
    <source>
        <dbReference type="EMBL" id="CCB90174.1"/>
    </source>
</evidence>
<sequence>MKIFKRALKEKLIQTLKRGKSVLLLGPRQTGKTTLIQEFKADLEVTLLISKTRRQYEADPDQLIREVKALNNSKISLPLVIIDEVQKVPALMDCVQYLIDKGLAQFILTGSSARKLRHNKNVNLLPGRVIQLRLDPFTLEEVSTPLAPIEDFLLYGSLPAIRLEEDNDVREQELDSYVDLYLEDEVRAEALVRDIGAFENFLRLAAIESGNIVNFDKISQDIGVARTTISAYYQILEDCLIAERVEPYFESRSRKKLTKSPKYLFFDLGLRRLAAVEQQILPQKYLGSLFEQFVGLELIRWSRFQSHKTSVHFWRDSSGPEVDWVLNRNQSLLPIEVKWTDTPGVRDAKHLELFLKEYPAATQAYVVCQVAHPQQLSEKIEAISWRNLTQRLSSWGQSVSK</sequence>
<dbReference type="KEGG" id="sng:SNE_A22970"/>
<proteinExistence type="predicted"/>
<evidence type="ECO:0000313" key="4">
    <source>
        <dbReference type="Proteomes" id="UP000000496"/>
    </source>
</evidence>
<dbReference type="RefSeq" id="WP_013944640.1">
    <property type="nucleotide sequence ID" value="NC_015713.1"/>
</dbReference>
<dbReference type="OrthoDB" id="19944at2"/>
<feature type="domain" description="AAA" evidence="1">
    <location>
        <begin position="20"/>
        <end position="142"/>
    </location>
</feature>
<dbReference type="InterPro" id="IPR041682">
    <property type="entry name" value="AAA_14"/>
</dbReference>
<dbReference type="Gene3D" id="3.40.50.300">
    <property type="entry name" value="P-loop containing nucleotide triphosphate hydrolases"/>
    <property type="match status" value="1"/>
</dbReference>
<dbReference type="Pfam" id="PF13173">
    <property type="entry name" value="AAA_14"/>
    <property type="match status" value="1"/>
</dbReference>
<feature type="domain" description="DUF4143" evidence="2">
    <location>
        <begin position="183"/>
        <end position="339"/>
    </location>
</feature>
<dbReference type="PANTHER" id="PTHR43566:SF2">
    <property type="entry name" value="DUF4143 DOMAIN-CONTAINING PROTEIN"/>
    <property type="match status" value="1"/>
</dbReference>
<reference evidence="3 4" key="2">
    <citation type="journal article" date="2011" name="Mol. Biol. Evol.">
        <title>Unity in variety--the pan-genome of the Chlamydiae.</title>
        <authorList>
            <person name="Collingro A."/>
            <person name="Tischler P."/>
            <person name="Weinmaier T."/>
            <person name="Penz T."/>
            <person name="Heinz E."/>
            <person name="Brunham R.C."/>
            <person name="Read T.D."/>
            <person name="Bavoil P.M."/>
            <person name="Sachse K."/>
            <person name="Kahane S."/>
            <person name="Friedman M.G."/>
            <person name="Rattei T."/>
            <person name="Myers G.S."/>
            <person name="Horn M."/>
        </authorList>
    </citation>
    <scope>NUCLEOTIDE SEQUENCE [LARGE SCALE GENOMIC DNA]</scope>
    <source>
        <strain evidence="4">ATCC VR-1471 / Z</strain>
    </source>
</reference>
<name>F8L4C3_SIMNZ</name>
<dbReference type="InterPro" id="IPR025420">
    <property type="entry name" value="DUF4143"/>
</dbReference>
<gene>
    <name evidence="3" type="ordered locus">SNE_A22970</name>
</gene>
<protein>
    <recommendedName>
        <fullName evidence="5">AAA+ ATPase domain-containing protein</fullName>
    </recommendedName>
</protein>
<dbReference type="PANTHER" id="PTHR43566">
    <property type="entry name" value="CONSERVED PROTEIN"/>
    <property type="match status" value="1"/>
</dbReference>
<reference key="1">
    <citation type="journal article" date="2011" name="Mol. Biol. Evol.">
        <title>Unity in variety -- the pan-genome of the Chlamydiae.</title>
        <authorList>
            <person name="Collingro A."/>
            <person name="Tischler P."/>
            <person name="Weinmaier T."/>
            <person name="Penz T."/>
            <person name="Heinz E."/>
            <person name="Brunham R.C."/>
            <person name="Read T.D."/>
            <person name="Bavoil P.M."/>
            <person name="Sachse K."/>
            <person name="Kahane S."/>
            <person name="Friedman M.G."/>
            <person name="Rattei T."/>
            <person name="Myers G.S.A."/>
            <person name="Horn M."/>
        </authorList>
    </citation>
    <scope>NUCLEOTIDE SEQUENCE</scope>
    <source>
        <strain>Z</strain>
    </source>
</reference>
<dbReference type="HOGENOM" id="CLU_041527_3_1_0"/>
<organism evidence="3 4">
    <name type="scientific">Simkania negevensis (strain ATCC VR-1471 / DSM 27360 / Z)</name>
    <dbReference type="NCBI Taxonomy" id="331113"/>
    <lineage>
        <taxon>Bacteria</taxon>
        <taxon>Pseudomonadati</taxon>
        <taxon>Chlamydiota</taxon>
        <taxon>Chlamydiia</taxon>
        <taxon>Parachlamydiales</taxon>
        <taxon>Simkaniaceae</taxon>
        <taxon>Simkania</taxon>
    </lineage>
</organism>
<evidence type="ECO:0000259" key="2">
    <source>
        <dbReference type="Pfam" id="PF13635"/>
    </source>
</evidence>
<evidence type="ECO:0008006" key="5">
    <source>
        <dbReference type="Google" id="ProtNLM"/>
    </source>
</evidence>
<dbReference type="AlphaFoldDB" id="F8L4C3"/>
<accession>F8L4C3</accession>
<dbReference type="Pfam" id="PF13635">
    <property type="entry name" value="DUF4143"/>
    <property type="match status" value="1"/>
</dbReference>
<dbReference type="Proteomes" id="UP000000496">
    <property type="component" value="Chromosome gsn.131"/>
</dbReference>
<evidence type="ECO:0000259" key="1">
    <source>
        <dbReference type="Pfam" id="PF13173"/>
    </source>
</evidence>
<dbReference type="EMBL" id="FR872582">
    <property type="protein sequence ID" value="CCB90174.1"/>
    <property type="molecule type" value="Genomic_DNA"/>
</dbReference>